<name>A0ABS5A672_9PSEU</name>
<dbReference type="GO" id="GO:0003677">
    <property type="term" value="F:DNA binding"/>
    <property type="evidence" value="ECO:0007669"/>
    <property type="project" value="UniProtKB-KW"/>
</dbReference>
<dbReference type="InterPro" id="IPR001789">
    <property type="entry name" value="Sig_transdc_resp-reg_receiver"/>
</dbReference>
<dbReference type="Gene3D" id="3.40.50.2300">
    <property type="match status" value="1"/>
</dbReference>
<keyword evidence="4" id="KW-0597">Phosphoprotein</keyword>
<dbReference type="InterPro" id="IPR016032">
    <property type="entry name" value="Sig_transdc_resp-reg_C-effctor"/>
</dbReference>
<reference evidence="7 8" key="1">
    <citation type="submission" date="2021-03" db="EMBL/GenBank/DDBJ databases">
        <title>Sequencing the genomes of 1000 actinobacteria strains.</title>
        <authorList>
            <person name="Klenk H.-P."/>
        </authorList>
    </citation>
    <scope>NUCLEOTIDE SEQUENCE [LARGE SCALE GENOMIC DNA]</scope>
    <source>
        <strain evidence="7 8">DSM 44580</strain>
    </source>
</reference>
<feature type="modified residue" description="4-aspartylphosphate" evidence="4">
    <location>
        <position position="60"/>
    </location>
</feature>
<dbReference type="EMBL" id="JAGIOO010000001">
    <property type="protein sequence ID" value="MBP2472096.1"/>
    <property type="molecule type" value="Genomic_DNA"/>
</dbReference>
<dbReference type="InterPro" id="IPR000792">
    <property type="entry name" value="Tscrpt_reg_LuxR_C"/>
</dbReference>
<proteinExistence type="predicted"/>
<sequence>MSAALCAPPVTTVLVVTESTLLREDLAASLVRFGAGVVHQASSVAQALALDSAGDIAVLDLGLPGGSGLSLVEALRRRGWQRVLVLASAQDPELVRAAFQAGADGVLLGGSTDHAERAWELSAREVEVLQHVADGLSNKEIGRRLGLSSRTVDTHLARIGRRLGTGDRALMVLLALRAGVIG</sequence>
<evidence type="ECO:0000313" key="7">
    <source>
        <dbReference type="EMBL" id="MBP2472096.1"/>
    </source>
</evidence>
<evidence type="ECO:0000259" key="6">
    <source>
        <dbReference type="PROSITE" id="PS50110"/>
    </source>
</evidence>
<dbReference type="PRINTS" id="PR00038">
    <property type="entry name" value="HTHLUXR"/>
</dbReference>
<keyword evidence="8" id="KW-1185">Reference proteome</keyword>
<dbReference type="PANTHER" id="PTHR44688">
    <property type="entry name" value="DNA-BINDING TRANSCRIPTIONAL ACTIVATOR DEVR_DOSR"/>
    <property type="match status" value="1"/>
</dbReference>
<evidence type="ECO:0000256" key="3">
    <source>
        <dbReference type="ARBA" id="ARBA00023163"/>
    </source>
</evidence>
<dbReference type="Pfam" id="PF00196">
    <property type="entry name" value="GerE"/>
    <property type="match status" value="1"/>
</dbReference>
<dbReference type="CDD" id="cd06170">
    <property type="entry name" value="LuxR_C_like"/>
    <property type="match status" value="1"/>
</dbReference>
<keyword evidence="2 7" id="KW-0238">DNA-binding</keyword>
<evidence type="ECO:0000256" key="1">
    <source>
        <dbReference type="ARBA" id="ARBA00023015"/>
    </source>
</evidence>
<dbReference type="SMART" id="SM00421">
    <property type="entry name" value="HTH_LUXR"/>
    <property type="match status" value="1"/>
</dbReference>
<dbReference type="PROSITE" id="PS50110">
    <property type="entry name" value="RESPONSE_REGULATORY"/>
    <property type="match status" value="1"/>
</dbReference>
<protein>
    <submittedName>
        <fullName evidence="7">DNA-binding NarL/FixJ family response regulator</fullName>
    </submittedName>
</protein>
<feature type="domain" description="HTH luxR-type" evidence="5">
    <location>
        <begin position="114"/>
        <end position="179"/>
    </location>
</feature>
<evidence type="ECO:0000256" key="4">
    <source>
        <dbReference type="PROSITE-ProRule" id="PRU00169"/>
    </source>
</evidence>
<dbReference type="InterPro" id="IPR036388">
    <property type="entry name" value="WH-like_DNA-bd_sf"/>
</dbReference>
<dbReference type="RefSeq" id="WP_086790092.1">
    <property type="nucleotide sequence ID" value="NZ_JAGIOO010000001.1"/>
</dbReference>
<dbReference type="Pfam" id="PF00072">
    <property type="entry name" value="Response_reg"/>
    <property type="match status" value="1"/>
</dbReference>
<evidence type="ECO:0000313" key="8">
    <source>
        <dbReference type="Proteomes" id="UP001519363"/>
    </source>
</evidence>
<keyword evidence="3" id="KW-0804">Transcription</keyword>
<dbReference type="InterPro" id="IPR011006">
    <property type="entry name" value="CheY-like_superfamily"/>
</dbReference>
<dbReference type="SUPFAM" id="SSF52172">
    <property type="entry name" value="CheY-like"/>
    <property type="match status" value="1"/>
</dbReference>
<accession>A0ABS5A672</accession>
<comment type="caution">
    <text evidence="7">The sequence shown here is derived from an EMBL/GenBank/DDBJ whole genome shotgun (WGS) entry which is preliminary data.</text>
</comment>
<dbReference type="SMART" id="SM00448">
    <property type="entry name" value="REC"/>
    <property type="match status" value="1"/>
</dbReference>
<dbReference type="SUPFAM" id="SSF46894">
    <property type="entry name" value="C-terminal effector domain of the bipartite response regulators"/>
    <property type="match status" value="1"/>
</dbReference>
<feature type="domain" description="Response regulatory" evidence="6">
    <location>
        <begin position="12"/>
        <end position="124"/>
    </location>
</feature>
<gene>
    <name evidence="7" type="ORF">JOF53_000968</name>
</gene>
<dbReference type="PANTHER" id="PTHR44688:SF16">
    <property type="entry name" value="DNA-BINDING TRANSCRIPTIONAL ACTIVATOR DEVR_DOSR"/>
    <property type="match status" value="1"/>
</dbReference>
<evidence type="ECO:0000259" key="5">
    <source>
        <dbReference type="PROSITE" id="PS50043"/>
    </source>
</evidence>
<dbReference type="Proteomes" id="UP001519363">
    <property type="component" value="Unassembled WGS sequence"/>
</dbReference>
<evidence type="ECO:0000256" key="2">
    <source>
        <dbReference type="ARBA" id="ARBA00023125"/>
    </source>
</evidence>
<dbReference type="PROSITE" id="PS00622">
    <property type="entry name" value="HTH_LUXR_1"/>
    <property type="match status" value="1"/>
</dbReference>
<dbReference type="PROSITE" id="PS50043">
    <property type="entry name" value="HTH_LUXR_2"/>
    <property type="match status" value="1"/>
</dbReference>
<organism evidence="7 8">
    <name type="scientific">Crossiella equi</name>
    <dbReference type="NCBI Taxonomy" id="130796"/>
    <lineage>
        <taxon>Bacteria</taxon>
        <taxon>Bacillati</taxon>
        <taxon>Actinomycetota</taxon>
        <taxon>Actinomycetes</taxon>
        <taxon>Pseudonocardiales</taxon>
        <taxon>Pseudonocardiaceae</taxon>
        <taxon>Crossiella</taxon>
    </lineage>
</organism>
<dbReference type="Gene3D" id="1.10.10.10">
    <property type="entry name" value="Winged helix-like DNA-binding domain superfamily/Winged helix DNA-binding domain"/>
    <property type="match status" value="1"/>
</dbReference>
<keyword evidence="1" id="KW-0805">Transcription regulation</keyword>